<evidence type="ECO:0000256" key="1">
    <source>
        <dbReference type="ARBA" id="ARBA00022737"/>
    </source>
</evidence>
<dbReference type="Proteomes" id="UP001211907">
    <property type="component" value="Unassembled WGS sequence"/>
</dbReference>
<dbReference type="AlphaFoldDB" id="A0AAD5SQH0"/>
<dbReference type="Pfam" id="PF12796">
    <property type="entry name" value="Ank_2"/>
    <property type="match status" value="7"/>
</dbReference>
<evidence type="ECO:0000313" key="5">
    <source>
        <dbReference type="Proteomes" id="UP001211907"/>
    </source>
</evidence>
<evidence type="ECO:0000313" key="4">
    <source>
        <dbReference type="EMBL" id="KAJ3093545.1"/>
    </source>
</evidence>
<sequence>MSQTDHIVTLVQRFSKAISDSDITLLIEICSTNPHLALTSDFETKTAPIHVAAMLGSFELAKVVLEISPLSVETTDGKGRTPLHLAAEFSQIEIARLLLDFGATLDCLNDDKHTPLMVAVRLGHIHIVSLLLGMGTNINAENSKILGLAASCNHVDVCELILSHGITISAVPSETGTALHLAVKADAFGVAKLLLERVSNVANIPDINGWLPIHFIGQTDNIEMLTLFVDFGYSIASRTPKSWTLLHIAASYGCFKICQYLINGGCDVNATTADGFTPIYIAAISDRHTDEIAQLFIMHNCNLDLEPNSEYTLLHAAISHEKVDLVRLLLEAGIDVNKVSYKRQTVWHVAAHHGNLQILNLLAASNFTKFDATSDTLESASSSDIGQDALLIFIENFKNTSEDALKLIISKTADINPSFRIVTPLIKTIRNGRYNFFRILLDAGANPNCGSCCKPLVEAIIENKIQMAKDLLEFGADFNEDSEYESHSQSITASPVYFAARFGSLEILKLLLDKNAKCNTDLVGSPAHVAAEFNQVNVLKFLMEYGIDIHKLIPKTEFSLFQTAVVNNATDSVRFLLENGASSGADVNGISNDSRTPIYMAVQQGSLDVIKVLAENGANIDFMAKDGTTVLGMAVKKKRPEVVKIILEYGADPNIFSENQPILHQTTDWAIIQLLLEYGAFVDQVDKNGQTKLHMMIAQYVLYGVNELMCLLDHGASIDVKDKQGNYPLTISATNKVEIEALQTLIQKGANINVQNQRKRTALQLALLQNNRPKVQFLIHHGANLDLCDDKKYTALQNTIKMGNEEFVSMLLDNGANFDSITGSGENVFHLAFKYHRLKILKLLMSRTSELNTVKLVFPLHQAVRNYSSLDFVKYFISSGINVNLKDSDGRTALMLAAKCQNSEMMRYLCENGSETEILSNEGFTALQYAVLAGALEPVEFLVRQANIHILTPDARTILHLVAVLKSTKVLSFLLCNCQTLDVNAKDKNGFTALHIAACKNFAAVQCILESKHGVEIDAVDSNGQSPLHIALLSRKIKIAKLLIQYGANTTAVDLDGLSARDILASSEYFSEISFEREIF</sequence>
<keyword evidence="2 3" id="KW-0040">ANK repeat</keyword>
<dbReference type="PRINTS" id="PR01415">
    <property type="entry name" value="ANKYRIN"/>
</dbReference>
<dbReference type="EMBL" id="JADGJH010003039">
    <property type="protein sequence ID" value="KAJ3093545.1"/>
    <property type="molecule type" value="Genomic_DNA"/>
</dbReference>
<evidence type="ECO:0000256" key="3">
    <source>
        <dbReference type="PROSITE-ProRule" id="PRU00023"/>
    </source>
</evidence>
<feature type="repeat" description="ANK" evidence="3">
    <location>
        <begin position="593"/>
        <end position="625"/>
    </location>
</feature>
<feature type="repeat" description="ANK" evidence="3">
    <location>
        <begin position="859"/>
        <end position="888"/>
    </location>
</feature>
<organism evidence="4 5">
    <name type="scientific">Physocladia obscura</name>
    <dbReference type="NCBI Taxonomy" id="109957"/>
    <lineage>
        <taxon>Eukaryota</taxon>
        <taxon>Fungi</taxon>
        <taxon>Fungi incertae sedis</taxon>
        <taxon>Chytridiomycota</taxon>
        <taxon>Chytridiomycota incertae sedis</taxon>
        <taxon>Chytridiomycetes</taxon>
        <taxon>Chytridiales</taxon>
        <taxon>Chytriomycetaceae</taxon>
        <taxon>Physocladia</taxon>
    </lineage>
</organism>
<feature type="repeat" description="ANK" evidence="3">
    <location>
        <begin position="791"/>
        <end position="823"/>
    </location>
</feature>
<dbReference type="PROSITE" id="PS50088">
    <property type="entry name" value="ANK_REPEAT"/>
    <property type="match status" value="12"/>
</dbReference>
<dbReference type="Gene3D" id="1.25.40.20">
    <property type="entry name" value="Ankyrin repeat-containing domain"/>
    <property type="match status" value="5"/>
</dbReference>
<keyword evidence="5" id="KW-1185">Reference proteome</keyword>
<accession>A0AAD5SQH0</accession>
<dbReference type="InterPro" id="IPR002110">
    <property type="entry name" value="Ankyrin_rpt"/>
</dbReference>
<gene>
    <name evidence="4" type="primary">ASB3</name>
    <name evidence="4" type="ORF">HK100_006551</name>
</gene>
<dbReference type="InterPro" id="IPR036770">
    <property type="entry name" value="Ankyrin_rpt-contain_sf"/>
</dbReference>
<feature type="repeat" description="ANK" evidence="3">
    <location>
        <begin position="626"/>
        <end position="658"/>
    </location>
</feature>
<name>A0AAD5SQH0_9FUNG</name>
<feature type="repeat" description="ANK" evidence="3">
    <location>
        <begin position="724"/>
        <end position="757"/>
    </location>
</feature>
<feature type="repeat" description="ANK" evidence="3">
    <location>
        <begin position="889"/>
        <end position="921"/>
    </location>
</feature>
<dbReference type="PROSITE" id="PS50297">
    <property type="entry name" value="ANK_REP_REGION"/>
    <property type="match status" value="9"/>
</dbReference>
<proteinExistence type="predicted"/>
<protein>
    <submittedName>
        <fullName evidence="4">Ankyrin repeat and SOCS box protein 3</fullName>
    </submittedName>
</protein>
<dbReference type="Pfam" id="PF13637">
    <property type="entry name" value="Ank_4"/>
    <property type="match status" value="1"/>
</dbReference>
<keyword evidence="1" id="KW-0677">Repeat</keyword>
<dbReference type="PANTHER" id="PTHR24198">
    <property type="entry name" value="ANKYRIN REPEAT AND PROTEIN KINASE DOMAIN-CONTAINING PROTEIN"/>
    <property type="match status" value="1"/>
</dbReference>
<feature type="repeat" description="ANK" evidence="3">
    <location>
        <begin position="758"/>
        <end position="790"/>
    </location>
</feature>
<comment type="caution">
    <text evidence="4">The sequence shown here is derived from an EMBL/GenBank/DDBJ whole genome shotgun (WGS) entry which is preliminary data.</text>
</comment>
<dbReference type="PANTHER" id="PTHR24198:SF165">
    <property type="entry name" value="ANKYRIN REPEAT-CONTAINING PROTEIN-RELATED"/>
    <property type="match status" value="1"/>
</dbReference>
<feature type="repeat" description="ANK" evidence="3">
    <location>
        <begin position="309"/>
        <end position="341"/>
    </location>
</feature>
<feature type="repeat" description="ANK" evidence="3">
    <location>
        <begin position="78"/>
        <end position="110"/>
    </location>
</feature>
<feature type="repeat" description="ANK" evidence="3">
    <location>
        <begin position="111"/>
        <end position="143"/>
    </location>
</feature>
<dbReference type="SUPFAM" id="SSF48403">
    <property type="entry name" value="Ankyrin repeat"/>
    <property type="match status" value="3"/>
</dbReference>
<evidence type="ECO:0000256" key="2">
    <source>
        <dbReference type="ARBA" id="ARBA00023043"/>
    </source>
</evidence>
<feature type="repeat" description="ANK" evidence="3">
    <location>
        <begin position="1023"/>
        <end position="1055"/>
    </location>
</feature>
<feature type="repeat" description="ANK" evidence="3">
    <location>
        <begin position="241"/>
        <end position="273"/>
    </location>
</feature>
<dbReference type="SMART" id="SM00248">
    <property type="entry name" value="ANK"/>
    <property type="match status" value="29"/>
</dbReference>
<reference evidence="4" key="1">
    <citation type="submission" date="2020-05" db="EMBL/GenBank/DDBJ databases">
        <title>Phylogenomic resolution of chytrid fungi.</title>
        <authorList>
            <person name="Stajich J.E."/>
            <person name="Amses K."/>
            <person name="Simmons R."/>
            <person name="Seto K."/>
            <person name="Myers J."/>
            <person name="Bonds A."/>
            <person name="Quandt C.A."/>
            <person name="Barry K."/>
            <person name="Liu P."/>
            <person name="Grigoriev I."/>
            <person name="Longcore J.E."/>
            <person name="James T.Y."/>
        </authorList>
    </citation>
    <scope>NUCLEOTIDE SEQUENCE</scope>
    <source>
        <strain evidence="4">JEL0513</strain>
    </source>
</reference>